<organism evidence="3 5">
    <name type="scientific">Providencia huashanensis</name>
    <dbReference type="NCBI Taxonomy" id="3037798"/>
    <lineage>
        <taxon>Bacteria</taxon>
        <taxon>Pseudomonadati</taxon>
        <taxon>Pseudomonadota</taxon>
        <taxon>Gammaproteobacteria</taxon>
        <taxon>Enterobacterales</taxon>
        <taxon>Morganellaceae</taxon>
        <taxon>Providencia</taxon>
    </lineage>
</organism>
<dbReference type="EMBL" id="JARRYG010000002">
    <property type="protein sequence ID" value="MDG4695004.1"/>
    <property type="molecule type" value="Genomic_DNA"/>
</dbReference>
<evidence type="ECO:0000313" key="4">
    <source>
        <dbReference type="EMBL" id="MDO7856780.1"/>
    </source>
</evidence>
<dbReference type="GO" id="GO:0007155">
    <property type="term" value="P:cell adhesion"/>
    <property type="evidence" value="ECO:0007669"/>
    <property type="project" value="InterPro"/>
</dbReference>
<reference evidence="4" key="2">
    <citation type="submission" date="2023-07" db="EMBL/GenBank/DDBJ databases">
        <authorList>
            <person name="Yang W."/>
            <person name="Chen J."/>
            <person name="Ji P."/>
            <person name="Hu F."/>
        </authorList>
    </citation>
    <scope>NUCLEOTIDE SEQUENCE</scope>
    <source>
        <strain evidence="4">CRE-138-0111</strain>
    </source>
</reference>
<proteinExistence type="predicted"/>
<keyword evidence="6" id="KW-1185">Reference proteome</keyword>
<evidence type="ECO:0000256" key="1">
    <source>
        <dbReference type="SAM" id="Phobius"/>
    </source>
</evidence>
<keyword evidence="1" id="KW-0472">Membrane</keyword>
<gene>
    <name evidence="3" type="ORF">P7V44_01995</name>
    <name evidence="4" type="ORF">Q5E86_10520</name>
</gene>
<sequence>MNKSRKCKRGFVNGITSILIFLVNFNVNAAIFNTNVSVIVLQQTCDITSSINPNQPITIDFGDISVPKINGLEYQREIPFNLNCSDGANNPALKLRIVGSDGIYSTMLGTSRDNLSIIFRFGNNILNLNGWANFNYSLRPKLTAAPFTMSHSTLTGGTFTASATLVVEYQ</sequence>
<dbReference type="Proteomes" id="UP001176478">
    <property type="component" value="Unassembled WGS sequence"/>
</dbReference>
<keyword evidence="1" id="KW-0812">Transmembrane</keyword>
<dbReference type="InterPro" id="IPR000259">
    <property type="entry name" value="Adhesion_dom_fimbrial"/>
</dbReference>
<dbReference type="InterPro" id="IPR036937">
    <property type="entry name" value="Adhesion_dom_fimbrial_sf"/>
</dbReference>
<comment type="caution">
    <text evidence="3">The sequence shown here is derived from an EMBL/GenBank/DDBJ whole genome shotgun (WGS) entry which is preliminary data.</text>
</comment>
<dbReference type="Proteomes" id="UP001156701">
    <property type="component" value="Unassembled WGS sequence"/>
</dbReference>
<reference evidence="3" key="1">
    <citation type="submission" date="2023-03" db="EMBL/GenBank/DDBJ databases">
        <title>a new species belonging to Providencia genus.</title>
        <authorList>
            <person name="Yang W."/>
            <person name="Hu F."/>
            <person name="Shen S."/>
            <person name="Ding L."/>
            <person name="Yin D."/>
        </authorList>
    </citation>
    <scope>NUCLEOTIDE SEQUENCE</scope>
    <source>
        <strain evidence="3">CRE-3FA-0001</strain>
    </source>
</reference>
<name>A0AA42FEA1_9GAMM</name>
<evidence type="ECO:0000313" key="6">
    <source>
        <dbReference type="Proteomes" id="UP001176478"/>
    </source>
</evidence>
<dbReference type="Pfam" id="PF00419">
    <property type="entry name" value="Fimbrial"/>
    <property type="match status" value="1"/>
</dbReference>
<feature type="domain" description="Fimbrial-type adhesion" evidence="2">
    <location>
        <begin position="38"/>
        <end position="170"/>
    </location>
</feature>
<accession>A0AA42FEA1</accession>
<reference evidence="4" key="3">
    <citation type="journal article" date="2024" name="Int. J. Antimicrob. Agents">
        <title>Identification of a novel Providencia species showing multi-drug-resistant in three patients with hospital-acquired infection.</title>
        <authorList>
            <person name="Yang W."/>
            <person name="Chen J."/>
            <person name="Yang F."/>
            <person name="Ji P."/>
            <person name="Shen S."/>
            <person name="Yin D."/>
            <person name="Hu F."/>
        </authorList>
    </citation>
    <scope>NUCLEOTIDE SEQUENCE</scope>
    <source>
        <strain evidence="4">CRE-138-0111</strain>
    </source>
</reference>
<evidence type="ECO:0000259" key="2">
    <source>
        <dbReference type="Pfam" id="PF00419"/>
    </source>
</evidence>
<dbReference type="InterPro" id="IPR008966">
    <property type="entry name" value="Adhesion_dom_sf"/>
</dbReference>
<dbReference type="SUPFAM" id="SSF49401">
    <property type="entry name" value="Bacterial adhesins"/>
    <property type="match status" value="1"/>
</dbReference>
<evidence type="ECO:0000313" key="5">
    <source>
        <dbReference type="Proteomes" id="UP001156701"/>
    </source>
</evidence>
<dbReference type="EMBL" id="JAUQTG010000005">
    <property type="protein sequence ID" value="MDO7856780.1"/>
    <property type="molecule type" value="Genomic_DNA"/>
</dbReference>
<dbReference type="Gene3D" id="2.60.40.1090">
    <property type="entry name" value="Fimbrial-type adhesion domain"/>
    <property type="match status" value="1"/>
</dbReference>
<protein>
    <submittedName>
        <fullName evidence="3">Fimbrial protein</fullName>
    </submittedName>
</protein>
<evidence type="ECO:0000313" key="3">
    <source>
        <dbReference type="EMBL" id="MDG4695004.1"/>
    </source>
</evidence>
<dbReference type="AlphaFoldDB" id="A0AA42FEA1"/>
<dbReference type="GO" id="GO:0009289">
    <property type="term" value="C:pilus"/>
    <property type="evidence" value="ECO:0007669"/>
    <property type="project" value="InterPro"/>
</dbReference>
<dbReference type="RefSeq" id="WP_166685012.1">
    <property type="nucleotide sequence ID" value="NZ_JARRYG010000002.1"/>
</dbReference>
<feature type="transmembrane region" description="Helical" evidence="1">
    <location>
        <begin position="12"/>
        <end position="32"/>
    </location>
</feature>
<keyword evidence="1" id="KW-1133">Transmembrane helix</keyword>